<feature type="region of interest" description="Disordered" evidence="1">
    <location>
        <begin position="187"/>
        <end position="225"/>
    </location>
</feature>
<feature type="compositionally biased region" description="Basic and acidic residues" evidence="1">
    <location>
        <begin position="263"/>
        <end position="283"/>
    </location>
</feature>
<evidence type="ECO:0000313" key="3">
    <source>
        <dbReference type="Proteomes" id="UP000723463"/>
    </source>
</evidence>
<gene>
    <name evidence="2" type="ORF">EC957_000318</name>
</gene>
<dbReference type="Proteomes" id="UP000723463">
    <property type="component" value="Unassembled WGS sequence"/>
</dbReference>
<name>A0A9P6F774_9FUNG</name>
<keyword evidence="3" id="KW-1185">Reference proteome</keyword>
<evidence type="ECO:0000256" key="1">
    <source>
        <dbReference type="SAM" id="MobiDB-lite"/>
    </source>
</evidence>
<protein>
    <submittedName>
        <fullName evidence="2">Uncharacterized protein</fullName>
    </submittedName>
</protein>
<feature type="compositionally biased region" description="Polar residues" evidence="1">
    <location>
        <begin position="312"/>
        <end position="324"/>
    </location>
</feature>
<feature type="compositionally biased region" description="Low complexity" evidence="1">
    <location>
        <begin position="192"/>
        <end position="217"/>
    </location>
</feature>
<accession>A0A9P6F774</accession>
<feature type="region of interest" description="Disordered" evidence="1">
    <location>
        <begin position="237"/>
        <end position="373"/>
    </location>
</feature>
<dbReference type="AlphaFoldDB" id="A0A9P6F774"/>
<comment type="caution">
    <text evidence="2">The sequence shown here is derived from an EMBL/GenBank/DDBJ whole genome shotgun (WGS) entry which is preliminary data.</text>
</comment>
<organism evidence="2 3">
    <name type="scientific">Mortierella hygrophila</name>
    <dbReference type="NCBI Taxonomy" id="979708"/>
    <lineage>
        <taxon>Eukaryota</taxon>
        <taxon>Fungi</taxon>
        <taxon>Fungi incertae sedis</taxon>
        <taxon>Mucoromycota</taxon>
        <taxon>Mortierellomycotina</taxon>
        <taxon>Mortierellomycetes</taxon>
        <taxon>Mortierellales</taxon>
        <taxon>Mortierellaceae</taxon>
        <taxon>Mortierella</taxon>
    </lineage>
</organism>
<dbReference type="EMBL" id="JAAAXW010000101">
    <property type="protein sequence ID" value="KAF9543953.1"/>
    <property type="molecule type" value="Genomic_DNA"/>
</dbReference>
<reference evidence="2" key="1">
    <citation type="journal article" date="2020" name="Fungal Divers.">
        <title>Resolving the Mortierellaceae phylogeny through synthesis of multi-gene phylogenetics and phylogenomics.</title>
        <authorList>
            <person name="Vandepol N."/>
            <person name="Liber J."/>
            <person name="Desiro A."/>
            <person name="Na H."/>
            <person name="Kennedy M."/>
            <person name="Barry K."/>
            <person name="Grigoriev I.V."/>
            <person name="Miller A.N."/>
            <person name="O'Donnell K."/>
            <person name="Stajich J.E."/>
            <person name="Bonito G."/>
        </authorList>
    </citation>
    <scope>NUCLEOTIDE SEQUENCE</scope>
    <source>
        <strain evidence="2">NRRL 2591</strain>
    </source>
</reference>
<feature type="compositionally biased region" description="Basic residues" evidence="1">
    <location>
        <begin position="17"/>
        <end position="30"/>
    </location>
</feature>
<feature type="compositionally biased region" description="Polar residues" evidence="1">
    <location>
        <begin position="337"/>
        <end position="353"/>
    </location>
</feature>
<proteinExistence type="predicted"/>
<feature type="compositionally biased region" description="Low complexity" evidence="1">
    <location>
        <begin position="285"/>
        <end position="295"/>
    </location>
</feature>
<feature type="region of interest" description="Disordered" evidence="1">
    <location>
        <begin position="1"/>
        <end position="49"/>
    </location>
</feature>
<sequence length="452" mass="49215">MPQQEDTVIDPVQAQGSKKKKKNKKKKKKAIASTDPSFAPDESTAPPATPSAIIEQEEMLNKESLDWLDGVVQSDTKPAGKKSKSKKKATAAVATAEASANVATGQPFEQAGFKASQAHFDDERNYVAQVPVNVGDSLEPSHNEYDIHGRQVLYAVAASGNDDLSFLNNDFMNTATSNWADDIDEYEQNHIPPNSIATAAPPATSAASLSTSAQQTPWKDSAPRNLVYKGPIVTQVGTAQSQDARFSSAPDTRRSYAWVSRQGSHDDQGPAESKHKPGVERNKNATTSAALAASLQISGEPKNKRATGPGMDTTTLPQPPSHASQKNKHKKQEQRRSFSLSTQSQEKSQSLTPMQMKFQAHVEPPDQQLLAESDSEQLQHLQHLLFYDALPPLEGVKDFELPWLASSKPKSGPEPWADRNKVIEFFSKRWVEARMSSGGQGPDAAVVYYSSP</sequence>
<evidence type="ECO:0000313" key="2">
    <source>
        <dbReference type="EMBL" id="KAF9543953.1"/>
    </source>
</evidence>